<evidence type="ECO:0000256" key="9">
    <source>
        <dbReference type="ARBA" id="ARBA00023136"/>
    </source>
</evidence>
<evidence type="ECO:0000256" key="1">
    <source>
        <dbReference type="ARBA" id="ARBA00004571"/>
    </source>
</evidence>
<accession>G0EWB6</accession>
<evidence type="ECO:0000256" key="5">
    <source>
        <dbReference type="ARBA" id="ARBA00022692"/>
    </source>
</evidence>
<organism evidence="12 13">
    <name type="scientific">Cupriavidus necator (strain ATCC 43291 / DSM 13513 / CCUG 52238 / LMG 8453 / N-1)</name>
    <name type="common">Ralstonia eutropha</name>
    <dbReference type="NCBI Taxonomy" id="1042878"/>
    <lineage>
        <taxon>Bacteria</taxon>
        <taxon>Pseudomonadati</taxon>
        <taxon>Pseudomonadota</taxon>
        <taxon>Betaproteobacteria</taxon>
        <taxon>Burkholderiales</taxon>
        <taxon>Burkholderiaceae</taxon>
        <taxon>Cupriavidus</taxon>
    </lineage>
</organism>
<comment type="subunit">
    <text evidence="2">Homotrimer.</text>
</comment>
<keyword evidence="3" id="KW-0813">Transport</keyword>
<reference evidence="12 13" key="1">
    <citation type="journal article" date="2011" name="J. Bacteriol.">
        <title>Complete genome sequence of the type strain Cupriavidus necator N-1.</title>
        <authorList>
            <person name="Poehlein A."/>
            <person name="Kusian B."/>
            <person name="Friedrich B."/>
            <person name="Daniel R."/>
            <person name="Bowien B."/>
        </authorList>
    </citation>
    <scope>NUCLEOTIDE SEQUENCE [LARGE SCALE GENOMIC DNA]</scope>
    <source>
        <strain evidence="13">ATCC 43291 / DSM 13513 / CCUG 52238 / LMG 8453 / N-1</strain>
    </source>
</reference>
<dbReference type="PANTHER" id="PTHR34501">
    <property type="entry name" value="PROTEIN YDDL-RELATED"/>
    <property type="match status" value="1"/>
</dbReference>
<dbReference type="EMBL" id="CP002877">
    <property type="protein sequence ID" value="AEI77110.1"/>
    <property type="molecule type" value="Genomic_DNA"/>
</dbReference>
<evidence type="ECO:0000256" key="2">
    <source>
        <dbReference type="ARBA" id="ARBA00011233"/>
    </source>
</evidence>
<feature type="domain" description="Porin" evidence="11">
    <location>
        <begin position="17"/>
        <end position="343"/>
    </location>
</feature>
<evidence type="ECO:0000256" key="6">
    <source>
        <dbReference type="ARBA" id="ARBA00022729"/>
    </source>
</evidence>
<dbReference type="InterPro" id="IPR023614">
    <property type="entry name" value="Porin_dom_sf"/>
</dbReference>
<evidence type="ECO:0000256" key="7">
    <source>
        <dbReference type="ARBA" id="ARBA00023065"/>
    </source>
</evidence>
<protein>
    <submittedName>
        <fullName evidence="12">Outer membrane protein porin-like protein</fullName>
    </submittedName>
</protein>
<evidence type="ECO:0000256" key="8">
    <source>
        <dbReference type="ARBA" id="ARBA00023114"/>
    </source>
</evidence>
<dbReference type="SUPFAM" id="SSF56935">
    <property type="entry name" value="Porins"/>
    <property type="match status" value="1"/>
</dbReference>
<dbReference type="CDD" id="cd00342">
    <property type="entry name" value="gram_neg_porins"/>
    <property type="match status" value="1"/>
</dbReference>
<dbReference type="GeneID" id="34309877"/>
<keyword evidence="5" id="KW-0812">Transmembrane</keyword>
<evidence type="ECO:0000313" key="12">
    <source>
        <dbReference type="EMBL" id="AEI77110.1"/>
    </source>
</evidence>
<keyword evidence="9" id="KW-0472">Membrane</keyword>
<evidence type="ECO:0000256" key="3">
    <source>
        <dbReference type="ARBA" id="ARBA00022448"/>
    </source>
</evidence>
<keyword evidence="10" id="KW-0998">Cell outer membrane</keyword>
<dbReference type="GO" id="GO:0006811">
    <property type="term" value="P:monoatomic ion transport"/>
    <property type="evidence" value="ECO:0007669"/>
    <property type="project" value="UniProtKB-KW"/>
</dbReference>
<dbReference type="Gene3D" id="2.40.160.10">
    <property type="entry name" value="Porin"/>
    <property type="match status" value="1"/>
</dbReference>
<evidence type="ECO:0000256" key="10">
    <source>
        <dbReference type="ARBA" id="ARBA00023237"/>
    </source>
</evidence>
<proteinExistence type="predicted"/>
<dbReference type="HOGENOM" id="CLU_038238_1_1_4"/>
<keyword evidence="7" id="KW-0406">Ion transport</keyword>
<comment type="subcellular location">
    <subcellularLocation>
        <location evidence="1">Cell outer membrane</location>
        <topology evidence="1">Multi-pass membrane protein</topology>
    </subcellularLocation>
</comment>
<keyword evidence="4" id="KW-1134">Transmembrane beta strand</keyword>
<evidence type="ECO:0000256" key="4">
    <source>
        <dbReference type="ARBA" id="ARBA00022452"/>
    </source>
</evidence>
<name>G0EWB6_CUPNN</name>
<dbReference type="Pfam" id="PF13609">
    <property type="entry name" value="Porin_4"/>
    <property type="match status" value="1"/>
</dbReference>
<dbReference type="GO" id="GO:0015288">
    <property type="term" value="F:porin activity"/>
    <property type="evidence" value="ECO:0007669"/>
    <property type="project" value="UniProtKB-KW"/>
</dbReference>
<dbReference type="Proteomes" id="UP000006798">
    <property type="component" value="Chromosome 1"/>
</dbReference>
<gene>
    <name evidence="12" type="ordered locus">CNE_1c17700</name>
</gene>
<sequence length="373" mass="39756">MLSLQQVARFFVGSSFAVGCSMAYAEEPFQILVPDNLAGKSGLILYGVADAGIQYSRAGSNRLLQEESGAGATSRIGFLGVEQLGNGLSVRFNLESALKLKNGTAGGTTMQGDSSLFNRESNVSLVSTQWGRIRLGRQYPTELSTNIDPFYGVGAFSPLASLVALSSDLGKGATIGDSRISDAVSYTTPIIGGLQVEYLYAPRGVTTQGFPKASFQGAQVEYTNGPLYLGAFYDVIKTDPTAGLSSVKNRWLGAGGMYTFKGGVNLTYEYNMTNPDKEGYLVANSHMIGLSVPNGRDWIKFSAVYRTVAGQADRDSLAIGLGYDYNMSKTSALYARLGYVLNQKKAIGSLANVVLSQPGDDVSVVALGIRMRF</sequence>
<dbReference type="RefSeq" id="WP_013956741.1">
    <property type="nucleotide sequence ID" value="NC_015726.1"/>
</dbReference>
<keyword evidence="6" id="KW-0732">Signal</keyword>
<evidence type="ECO:0000313" key="13">
    <source>
        <dbReference type="Proteomes" id="UP000006798"/>
    </source>
</evidence>
<evidence type="ECO:0000259" key="11">
    <source>
        <dbReference type="Pfam" id="PF13609"/>
    </source>
</evidence>
<keyword evidence="8" id="KW-0626">Porin</keyword>
<dbReference type="InterPro" id="IPR050298">
    <property type="entry name" value="Gram-neg_bact_OMP"/>
</dbReference>
<dbReference type="AlphaFoldDB" id="G0EWB6"/>
<dbReference type="InterPro" id="IPR033900">
    <property type="entry name" value="Gram_neg_porin_domain"/>
</dbReference>
<dbReference type="KEGG" id="cnc:CNE_1c17700"/>
<dbReference type="GO" id="GO:0046930">
    <property type="term" value="C:pore complex"/>
    <property type="evidence" value="ECO:0007669"/>
    <property type="project" value="UniProtKB-KW"/>
</dbReference>
<dbReference type="GO" id="GO:0009279">
    <property type="term" value="C:cell outer membrane"/>
    <property type="evidence" value="ECO:0007669"/>
    <property type="project" value="UniProtKB-SubCell"/>
</dbReference>
<dbReference type="PANTHER" id="PTHR34501:SF9">
    <property type="entry name" value="MAJOR OUTER MEMBRANE PROTEIN P.IA"/>
    <property type="match status" value="1"/>
</dbReference>